<dbReference type="InterPro" id="IPR035983">
    <property type="entry name" value="Hect_E3_ubiquitin_ligase"/>
</dbReference>
<accession>A0ABR2HFQ0</accession>
<evidence type="ECO:0000256" key="1">
    <source>
        <dbReference type="ARBA" id="ARBA00022786"/>
    </source>
</evidence>
<gene>
    <name evidence="4" type="ORF">M9Y10_021359</name>
</gene>
<comment type="caution">
    <text evidence="4">The sequence shown here is derived from an EMBL/GenBank/DDBJ whole genome shotgun (WGS) entry which is preliminary data.</text>
</comment>
<dbReference type="Proteomes" id="UP001470230">
    <property type="component" value="Unassembled WGS sequence"/>
</dbReference>
<dbReference type="SMART" id="SM00119">
    <property type="entry name" value="HECTc"/>
    <property type="match status" value="1"/>
</dbReference>
<organism evidence="4 5">
    <name type="scientific">Tritrichomonas musculus</name>
    <dbReference type="NCBI Taxonomy" id="1915356"/>
    <lineage>
        <taxon>Eukaryota</taxon>
        <taxon>Metamonada</taxon>
        <taxon>Parabasalia</taxon>
        <taxon>Tritrichomonadida</taxon>
        <taxon>Tritrichomonadidae</taxon>
        <taxon>Tritrichomonas</taxon>
    </lineage>
</organism>
<dbReference type="Gene3D" id="3.30.2410.10">
    <property type="entry name" value="Hect, E3 ligase catalytic domain"/>
    <property type="match status" value="1"/>
</dbReference>
<dbReference type="PANTHER" id="PTHR46654">
    <property type="entry name" value="E3 UBIQUITIN-PROTEIN LIGASE HECTD3"/>
    <property type="match status" value="1"/>
</dbReference>
<evidence type="ECO:0000313" key="5">
    <source>
        <dbReference type="Proteomes" id="UP001470230"/>
    </source>
</evidence>
<sequence>MSYNREFTIFIEDFLVKFIQLFLGGNDSVNYNLSPSEVQNILMRNPESLDDIDTALEYLIKYNGTSSNDSLAILPNSISFNNLQEKLLKYQYLGENRIKSILNQAIRCESSFIVKPIESISDNYNSETLTLTYTILMAIIRSNLHLKNSTYTNTCENFNQLIDICKSYSLRSNFSPFNINLLHQIDDNNEEFGIFKGIAPGSSQIFQRSIVSNGHFIFILHSDFYLSIFPICIENGGLLSPLICKLKIDSEFNNGSLSFKSNKLVITSSSNQYEFDIDFLINFSSLSIEDQSTEIEPEVKVPVKKQTYFVTDGVVNVSVKEIKNQMIAAVIKISNEKVVSTVCLHKKDDDESLYEAYPFESIDDLFSWPAETNGLVLSFYIRTSPNEILVRQFSLIDGSHLNDETIETNISLSSISYDSINQIHHLAISDNYQLIVYSLSGRFDCSINPFVFGFVIPNLEPKRRFFFQAKDNFMNDERELIHLMSSILLSSIFFKIDIQTFLINERENIFVFPLFIVEIIESMSSSSKSADKEIVMNNIRLATIQILSMMLIINIRHQIYLIKDEKRNDQEYNEKFQSTFINLFSKLIEIKEEYSTSIIYFIFLNLFDLIDLNDDYLAILEGLLISSSSVQAKYIIHVLFENPEKVSLLSITSSNNVFNKYIINNNPLSNTHLNIISFLLCYQRCVINQLNISMKKEHFSTASLITDIKYNDCKTDNESLNNFAEYANFLVNQFSSSISLSSSFEEFQESVIFCLFDNFLSLTCGLYKYHEVAQIIAPLFFVLQNAIKIFFEKKNVFISDNQNAQDILIKMILSFGALTGTLIKGGNFSLFDEKYKWIIRPNMNLITQPDLLNDLDNPFLSLETLSDLNVQQFLSPKSDKSVNGRDILNDIYKKWNFNMNKNLNQSLRDLDQLFFAAELHHLNLFEDAKNRNINKLRPALQQMMRVRNSARAILRSDNPKINVPILNDTDFPNEEKRKKSEMESLYSPFDLIVIKCKMLLKLISKFDSDNISNAPKLLADFVLSNDQPSTLINYIFNQRNRLRLTNIGFSLIEASYSLKIDDLFINAIDTSLSISVDNFDGLSAIIRYDNEHKSEQFLFNFLSRALGNLEYPYLVQITGKLLKSEVLSDEMVEKLIEPYIDNITMNYKLFSLFYYKLHSLSDFLNSKFLFLDSKTGEKVPFNSLSLDDYDKITSNVWYLISKVPNKSPKIQSNILDFYLKSNFSVELNNLDALFYLSKCIESFYDTKDESFPLENVKKDFILLFNSLTKSLKMNDNYERANEIVAFFRRILSYNNEYSKILIEIFHSNKDEESMCSIFAILGGFIDILQLYSHVTFRIDREVIKHGVLLGKNKVVELPIKEESVPIQTSCIYPESQFPFKYSLFPDFKFVSSFFDSAMKNLTSPFTVLYLKSLTYYIREDNDFLNYLSKENLELLIQKLSPLMNPFDAIKDTERIISVLLSKKKTETFKDTLFSVMSSDDLNRTTYLSPVITKLSKYTVVVETTEQFKGYFGFISEGPLQNNFRYTFIDTRLNEVIPNYLNKTKGRMVYLPNNTIRFTIDFYNSLIEVQGKSETSSFPIVATTNNFHMLRIFISVINPCKVNSIKVTNNNAIVANSPGLYSKDYNPSFELFHQRGKLKQLIDFRRSVSSCPDYKVFLASNYQVPYDCYLTFNNLHYPPIYETINSQNILYNFKQADTISVDLINSIFMHVKMHLITQISTLIMMKLVNLGFGQMLYRFDSSLLIRLFSYLQIPLEPFDNEKLIQKEFPFNFDKSILNDDGLNLPIQQFDNLENEMKKCLQKIPNINSDIKNAMKDYIDDLRNDTCLQTLRNPNLNIEYYHLDGSMFTHYFTNLSNIQSMIISAPFLYQFNAVNLLQVDDSFPAVINLESAVNGEYQATLNVYDLNKYKLSASFLKINKESNHWVFGTSFEILLMLKEYFLLYKDILFVRHILLDLIIANSPFILAYVQKILLDFSRKNLLVKSQYTKDYLNQLFNIIILISKHDSEKYQRSLLYSFIGNERLILFTPWLSSVIPFFPEYFGNVNIKKGDPDSLVQIKVRSLDFPHDLNEIEIYTQCTNISSNSFITNLNMWIAASILYERLQNNERNTNNGIIFISDNSRGIECKFNPLKIHDDFINEMKMVDTLLQSDNISNIIEELFSDVQIRDIKNSSFMPIVNKIWGRDSPMPTIPPRVLLLLICIVHRINYLYNNRLQRISRDLWYQVEHLIVSLELASIESIAISESNTTFFTLHRFEAHRIAFEGYGKQSMSMIAQVSKEFSRNPAKFRNKTSSPWHIRFTNEEAADVGGPSRELYAEISMSIIEPTSGLFIISPNGRNKVGLANREVYIPFHAKPSDDKLIELTKQERIDCYKAIGVFIGIVIRKGYYQDLPFAPFVWNGIAGTKISKEDVFAVDEEFKEFIMKLQDASNDVALFEQLPQPILWKCADWDGSMINISNPMKSQAVSFDQINTFISNCINARIESLTENINHIKDGFYENVGFAKKPTEKGSLYSRLAQGPLEITVDQIKSITDITLSLRDNFWMAVERMNNRQRSLLIKFITGLPKIPNDKNFRISIQIGIDPRKLPEAATCFKTMTLPLYPDAETTYNKLIYAIENGQTMENV</sequence>
<proteinExistence type="predicted"/>
<feature type="active site" description="Glycyl thioester intermediate" evidence="2">
    <location>
        <position position="2590"/>
    </location>
</feature>
<dbReference type="InterPro" id="IPR042469">
    <property type="entry name" value="HECTD3"/>
</dbReference>
<feature type="domain" description="HECT" evidence="3">
    <location>
        <begin position="2281"/>
        <end position="2622"/>
    </location>
</feature>
<evidence type="ECO:0000313" key="4">
    <source>
        <dbReference type="EMBL" id="KAK8845177.1"/>
    </source>
</evidence>
<dbReference type="EMBL" id="JAPFFF010000031">
    <property type="protein sequence ID" value="KAK8845177.1"/>
    <property type="molecule type" value="Genomic_DNA"/>
</dbReference>
<dbReference type="PANTHER" id="PTHR46654:SF1">
    <property type="entry name" value="E3 UBIQUITIN-PROTEIN LIGASE HECTD3"/>
    <property type="match status" value="1"/>
</dbReference>
<evidence type="ECO:0000259" key="3">
    <source>
        <dbReference type="PROSITE" id="PS50237"/>
    </source>
</evidence>
<dbReference type="Gene3D" id="3.90.1750.10">
    <property type="entry name" value="Hect, E3 ligase catalytic domains"/>
    <property type="match status" value="1"/>
</dbReference>
<keyword evidence="1 2" id="KW-0833">Ubl conjugation pathway</keyword>
<dbReference type="Pfam" id="PF00632">
    <property type="entry name" value="HECT"/>
    <property type="match status" value="1"/>
</dbReference>
<protein>
    <recommendedName>
        <fullName evidence="3">HECT domain-containing protein</fullName>
    </recommendedName>
</protein>
<keyword evidence="5" id="KW-1185">Reference proteome</keyword>
<dbReference type="SUPFAM" id="SSF56204">
    <property type="entry name" value="Hect, E3 ligase catalytic domain"/>
    <property type="match status" value="1"/>
</dbReference>
<reference evidence="4 5" key="1">
    <citation type="submission" date="2024-04" db="EMBL/GenBank/DDBJ databases">
        <title>Tritrichomonas musculus Genome.</title>
        <authorList>
            <person name="Alves-Ferreira E."/>
            <person name="Grigg M."/>
            <person name="Lorenzi H."/>
            <person name="Galac M."/>
        </authorList>
    </citation>
    <scope>NUCLEOTIDE SEQUENCE [LARGE SCALE GENOMIC DNA]</scope>
    <source>
        <strain evidence="4 5">EAF2021</strain>
    </source>
</reference>
<evidence type="ECO:0000256" key="2">
    <source>
        <dbReference type="PROSITE-ProRule" id="PRU00104"/>
    </source>
</evidence>
<name>A0ABR2HFQ0_9EUKA</name>
<dbReference type="InterPro" id="IPR000569">
    <property type="entry name" value="HECT_dom"/>
</dbReference>
<dbReference type="PROSITE" id="PS50237">
    <property type="entry name" value="HECT"/>
    <property type="match status" value="1"/>
</dbReference>